<feature type="region of interest" description="Disordered" evidence="3">
    <location>
        <begin position="1"/>
        <end position="69"/>
    </location>
</feature>
<dbReference type="PANTHER" id="PTHR12526">
    <property type="entry name" value="GLYCOSYLTRANSFERASE"/>
    <property type="match status" value="1"/>
</dbReference>
<feature type="compositionally biased region" description="Basic and acidic residues" evidence="3">
    <location>
        <begin position="1"/>
        <end position="11"/>
    </location>
</feature>
<evidence type="ECO:0000256" key="1">
    <source>
        <dbReference type="ARBA" id="ARBA00022676"/>
    </source>
</evidence>
<feature type="domain" description="Glycosyl transferase family 1" evidence="4">
    <location>
        <begin position="249"/>
        <end position="396"/>
    </location>
</feature>
<feature type="compositionally biased region" description="Basic and acidic residues" evidence="3">
    <location>
        <begin position="60"/>
        <end position="69"/>
    </location>
</feature>
<dbReference type="EMBL" id="STGY01000083">
    <property type="protein sequence ID" value="THV33592.1"/>
    <property type="molecule type" value="Genomic_DNA"/>
</dbReference>
<reference evidence="6" key="1">
    <citation type="submission" date="2019-04" db="EMBL/GenBank/DDBJ databases">
        <title>Nocardioides xinjiangensis sp. nov.</title>
        <authorList>
            <person name="Liu S."/>
        </authorList>
    </citation>
    <scope>NUCLEOTIDE SEQUENCE [LARGE SCALE GENOMIC DNA]</scope>
    <source>
        <strain evidence="6">18</strain>
    </source>
</reference>
<name>A0A4S8PV13_9ACTN</name>
<dbReference type="InterPro" id="IPR001296">
    <property type="entry name" value="Glyco_trans_1"/>
</dbReference>
<dbReference type="OrthoDB" id="9809227at2"/>
<dbReference type="GO" id="GO:0016757">
    <property type="term" value="F:glycosyltransferase activity"/>
    <property type="evidence" value="ECO:0007669"/>
    <property type="project" value="UniProtKB-KW"/>
</dbReference>
<keyword evidence="1" id="KW-0328">Glycosyltransferase</keyword>
<keyword evidence="6" id="KW-1185">Reference proteome</keyword>
<evidence type="ECO:0000256" key="2">
    <source>
        <dbReference type="ARBA" id="ARBA00022679"/>
    </source>
</evidence>
<dbReference type="Pfam" id="PF00534">
    <property type="entry name" value="Glycos_transf_1"/>
    <property type="match status" value="1"/>
</dbReference>
<reference evidence="5 6" key="2">
    <citation type="submission" date="2019-05" db="EMBL/GenBank/DDBJ databases">
        <title>Glycomyces buryatensis sp. nov.</title>
        <authorList>
            <person name="Nikitina E."/>
        </authorList>
    </citation>
    <scope>NUCLEOTIDE SEQUENCE [LARGE SCALE GENOMIC DNA]</scope>
    <source>
        <strain evidence="5 6">18</strain>
    </source>
</reference>
<dbReference type="CDD" id="cd03801">
    <property type="entry name" value="GT4_PimA-like"/>
    <property type="match status" value="1"/>
</dbReference>
<accession>A0A4S8PV13</accession>
<dbReference type="PANTHER" id="PTHR12526:SF510">
    <property type="entry name" value="D-INOSITOL 3-PHOSPHATE GLYCOSYLTRANSFERASE"/>
    <property type="match status" value="1"/>
</dbReference>
<dbReference type="Gene3D" id="3.40.50.2000">
    <property type="entry name" value="Glycogen Phosphorylase B"/>
    <property type="match status" value="2"/>
</dbReference>
<proteinExistence type="predicted"/>
<feature type="compositionally biased region" description="Basic residues" evidence="3">
    <location>
        <begin position="23"/>
        <end position="51"/>
    </location>
</feature>
<keyword evidence="2 5" id="KW-0808">Transferase</keyword>
<dbReference type="Proteomes" id="UP000308760">
    <property type="component" value="Unassembled WGS sequence"/>
</dbReference>
<protein>
    <submittedName>
        <fullName evidence="5">Glycosyltransferase family 4 protein</fullName>
    </submittedName>
</protein>
<evidence type="ECO:0000259" key="4">
    <source>
        <dbReference type="Pfam" id="PF00534"/>
    </source>
</evidence>
<dbReference type="SUPFAM" id="SSF53756">
    <property type="entry name" value="UDP-Glycosyltransferase/glycogen phosphorylase"/>
    <property type="match status" value="1"/>
</dbReference>
<evidence type="ECO:0000313" key="5">
    <source>
        <dbReference type="EMBL" id="THV33592.1"/>
    </source>
</evidence>
<sequence length="427" mass="46952">MPTLRPRDPTRSRSAGAVLHHLLPARRRQVRDRHRPAAHRYPRRHPRRRRRSPTDMPPQPDHRRGEPMKRTVLLVAPSRGLGGGIERYAAAIEATLQTSGIACRRMDLRAPDRLGGLTSKARFLGEVGRAVRSSSTPTRLVLAHRNLLPVVYPAARQRHYEGTTVILHGHETWSDQRRRACRIMRRADVRVVAGSSFTAGAIAPVCRAGVLHPGIAADWYRTLVDAARPERAHTGRFDLVTAFRLGDWKSKGLPTLLEALELLGDDRVQLTVCGTGEVPSDLRDALAARPWATLAPNLTDGELAERLGRADLFVLATRTRSGASASGEGFGLAMLEAQLAGTPVVAPAYGGSHDAFQQGFTGLSPVDESPQALRSAIATILDDDRLRSRMARAAAAWSRNRFDPAHYSEQLIRTLLGNCNDKIGDYR</sequence>
<gene>
    <name evidence="5" type="ORF">FAB82_25995</name>
</gene>
<evidence type="ECO:0000256" key="3">
    <source>
        <dbReference type="SAM" id="MobiDB-lite"/>
    </source>
</evidence>
<organism evidence="5 6">
    <name type="scientific">Glycomyces buryatensis</name>
    <dbReference type="NCBI Taxonomy" id="2570927"/>
    <lineage>
        <taxon>Bacteria</taxon>
        <taxon>Bacillati</taxon>
        <taxon>Actinomycetota</taxon>
        <taxon>Actinomycetes</taxon>
        <taxon>Glycomycetales</taxon>
        <taxon>Glycomycetaceae</taxon>
        <taxon>Glycomyces</taxon>
    </lineage>
</organism>
<evidence type="ECO:0000313" key="6">
    <source>
        <dbReference type="Proteomes" id="UP000308760"/>
    </source>
</evidence>
<comment type="caution">
    <text evidence="5">The sequence shown here is derived from an EMBL/GenBank/DDBJ whole genome shotgun (WGS) entry which is preliminary data.</text>
</comment>
<dbReference type="AlphaFoldDB" id="A0A4S8PV13"/>